<dbReference type="PROSITE" id="PS50005">
    <property type="entry name" value="TPR"/>
    <property type="match status" value="2"/>
</dbReference>
<accession>A0A9P0B691</accession>
<evidence type="ECO:0000256" key="2">
    <source>
        <dbReference type="SAM" id="Phobius"/>
    </source>
</evidence>
<dbReference type="PROSITE" id="PS50293">
    <property type="entry name" value="TPR_REGION"/>
    <property type="match status" value="1"/>
</dbReference>
<keyword evidence="4" id="KW-1185">Reference proteome</keyword>
<dbReference type="Proteomes" id="UP001154078">
    <property type="component" value="Chromosome 4"/>
</dbReference>
<reference evidence="3" key="1">
    <citation type="submission" date="2021-12" db="EMBL/GenBank/DDBJ databases">
        <authorList>
            <person name="King R."/>
        </authorList>
    </citation>
    <scope>NUCLEOTIDE SEQUENCE</scope>
</reference>
<organism evidence="3 4">
    <name type="scientific">Brassicogethes aeneus</name>
    <name type="common">Rape pollen beetle</name>
    <name type="synonym">Meligethes aeneus</name>
    <dbReference type="NCBI Taxonomy" id="1431903"/>
    <lineage>
        <taxon>Eukaryota</taxon>
        <taxon>Metazoa</taxon>
        <taxon>Ecdysozoa</taxon>
        <taxon>Arthropoda</taxon>
        <taxon>Hexapoda</taxon>
        <taxon>Insecta</taxon>
        <taxon>Pterygota</taxon>
        <taxon>Neoptera</taxon>
        <taxon>Endopterygota</taxon>
        <taxon>Coleoptera</taxon>
        <taxon>Polyphaga</taxon>
        <taxon>Cucujiformia</taxon>
        <taxon>Nitidulidae</taxon>
        <taxon>Meligethinae</taxon>
        <taxon>Brassicogethes</taxon>
    </lineage>
</organism>
<dbReference type="SMART" id="SM00028">
    <property type="entry name" value="TPR"/>
    <property type="match status" value="3"/>
</dbReference>
<sequence length="368" mass="42297">MSGDNHQQISLFLYILCLEIMVTNSKTSYLWRLSEDKSKIVEVKVFDQEIVYSSRANIFPEEDPLFQIIASTEHDGKGWIKRAPINLFCNNCQNLNQRNAFVNGSSAEAIVNYDDDILDCGKSAEYTYYDNLVGVFNRKKHPSVPEPNAIFTFIKKKHLIGMPELDIDALEKKLKKSKKEKPKSIYVYNQIGQFYRMKGNAEQSIECFRKALSMSPHNAEVLLNLARNLMALQYLDDAIFLTRRSIEFLTTEKVPWQQYFTLGEIFRAYGHHQEAMLHFRHTLDLKPGFEPAILALKEMENLPTTTLHAYTLIIIVCLVVGVLLVIISSVDCGGEDSDTKFHHRHFNKAMAMRSLRFGVSQKRKKSSL</sequence>
<name>A0A9P0B691_BRAAE</name>
<evidence type="ECO:0000256" key="1">
    <source>
        <dbReference type="PROSITE-ProRule" id="PRU00339"/>
    </source>
</evidence>
<feature type="transmembrane region" description="Helical" evidence="2">
    <location>
        <begin position="307"/>
        <end position="327"/>
    </location>
</feature>
<proteinExistence type="predicted"/>
<keyword evidence="2" id="KW-0472">Membrane</keyword>
<feature type="repeat" description="TPR" evidence="1">
    <location>
        <begin position="185"/>
        <end position="218"/>
    </location>
</feature>
<feature type="repeat" description="TPR" evidence="1">
    <location>
        <begin position="256"/>
        <end position="289"/>
    </location>
</feature>
<keyword evidence="2" id="KW-1133">Transmembrane helix</keyword>
<dbReference type="InterPro" id="IPR052630">
    <property type="entry name" value="TTC17"/>
</dbReference>
<evidence type="ECO:0000313" key="3">
    <source>
        <dbReference type="EMBL" id="CAH0556037.1"/>
    </source>
</evidence>
<evidence type="ECO:0000313" key="4">
    <source>
        <dbReference type="Proteomes" id="UP001154078"/>
    </source>
</evidence>
<dbReference type="GO" id="GO:0030041">
    <property type="term" value="P:actin filament polymerization"/>
    <property type="evidence" value="ECO:0007669"/>
    <property type="project" value="TreeGrafter"/>
</dbReference>
<evidence type="ECO:0008006" key="5">
    <source>
        <dbReference type="Google" id="ProtNLM"/>
    </source>
</evidence>
<dbReference type="EMBL" id="OV121135">
    <property type="protein sequence ID" value="CAH0556037.1"/>
    <property type="molecule type" value="Genomic_DNA"/>
</dbReference>
<dbReference type="OrthoDB" id="79426at2759"/>
<dbReference type="InterPro" id="IPR019734">
    <property type="entry name" value="TPR_rpt"/>
</dbReference>
<dbReference type="SUPFAM" id="SSF48452">
    <property type="entry name" value="TPR-like"/>
    <property type="match status" value="1"/>
</dbReference>
<dbReference type="GO" id="GO:0015629">
    <property type="term" value="C:actin cytoskeleton"/>
    <property type="evidence" value="ECO:0007669"/>
    <property type="project" value="TreeGrafter"/>
</dbReference>
<dbReference type="GO" id="GO:0005737">
    <property type="term" value="C:cytoplasm"/>
    <property type="evidence" value="ECO:0007669"/>
    <property type="project" value="TreeGrafter"/>
</dbReference>
<dbReference type="InterPro" id="IPR011990">
    <property type="entry name" value="TPR-like_helical_dom_sf"/>
</dbReference>
<dbReference type="Pfam" id="PF13181">
    <property type="entry name" value="TPR_8"/>
    <property type="match status" value="1"/>
</dbReference>
<dbReference type="AlphaFoldDB" id="A0A9P0B691"/>
<dbReference type="PANTHER" id="PTHR16091:SF3">
    <property type="entry name" value="TETRATRICOPEPTIDE REPEAT PROTEIN 17"/>
    <property type="match status" value="1"/>
</dbReference>
<keyword evidence="2" id="KW-0812">Transmembrane</keyword>
<keyword evidence="1" id="KW-0802">TPR repeat</keyword>
<gene>
    <name evidence="3" type="ORF">MELIAE_LOCUS7243</name>
</gene>
<protein>
    <recommendedName>
        <fullName evidence="5">Tetratricopeptide repeat protein 17</fullName>
    </recommendedName>
</protein>
<dbReference type="Gene3D" id="1.25.40.10">
    <property type="entry name" value="Tetratricopeptide repeat domain"/>
    <property type="match status" value="1"/>
</dbReference>
<dbReference type="PANTHER" id="PTHR16091">
    <property type="entry name" value="TTC17 PROTEIN"/>
    <property type="match status" value="1"/>
</dbReference>